<evidence type="ECO:0000256" key="1">
    <source>
        <dbReference type="ARBA" id="ARBA00022679"/>
    </source>
</evidence>
<dbReference type="PANTHER" id="PTHR43420">
    <property type="entry name" value="ACETYLTRANSFERASE"/>
    <property type="match status" value="1"/>
</dbReference>
<gene>
    <name evidence="4" type="ORF">DOK76_04940</name>
</gene>
<evidence type="ECO:0000256" key="2">
    <source>
        <dbReference type="ARBA" id="ARBA00023315"/>
    </source>
</evidence>
<proteinExistence type="predicted"/>
<keyword evidence="2" id="KW-0012">Acyltransferase</keyword>
<protein>
    <submittedName>
        <fullName evidence="4">GNAT family N-acetyltransferase</fullName>
    </submittedName>
</protein>
<name>A0ABS3HSU5_9ENTE</name>
<dbReference type="InterPro" id="IPR016181">
    <property type="entry name" value="Acyl_CoA_acyltransferase"/>
</dbReference>
<organism evidence="4 5">
    <name type="scientific">Candidatus Vagococcus giribetii</name>
    <dbReference type="NCBI Taxonomy" id="2230876"/>
    <lineage>
        <taxon>Bacteria</taxon>
        <taxon>Bacillati</taxon>
        <taxon>Bacillota</taxon>
        <taxon>Bacilli</taxon>
        <taxon>Lactobacillales</taxon>
        <taxon>Enterococcaceae</taxon>
        <taxon>Vagococcus</taxon>
    </lineage>
</organism>
<dbReference type="CDD" id="cd04301">
    <property type="entry name" value="NAT_SF"/>
    <property type="match status" value="1"/>
</dbReference>
<sequence length="189" mass="21622">MIRLAQPKDASEAMDLVMIVLRDMELEVFNKISEEQVKELLVTAFVDKPNYRYGFKNALVKEIDNQVAGVAFGYPDHIETSIDDDFIQLLLENGLTEEHKFFHELETFKNEWYLDTLVTSPNFRGQGVARELLDSLSTIAKEKECPAIGLNVDKVNESARRIYLNNGFSKVGEIDIANHRYDHLQKNVG</sequence>
<dbReference type="Pfam" id="PF00583">
    <property type="entry name" value="Acetyltransf_1"/>
    <property type="match status" value="1"/>
</dbReference>
<keyword evidence="1" id="KW-0808">Transferase</keyword>
<comment type="caution">
    <text evidence="4">The sequence shown here is derived from an EMBL/GenBank/DDBJ whole genome shotgun (WGS) entry which is preliminary data.</text>
</comment>
<dbReference type="RefSeq" id="WP_206965402.1">
    <property type="nucleotide sequence ID" value="NZ_JAFLVX010000015.1"/>
</dbReference>
<evidence type="ECO:0000259" key="3">
    <source>
        <dbReference type="PROSITE" id="PS51186"/>
    </source>
</evidence>
<dbReference type="InterPro" id="IPR050680">
    <property type="entry name" value="YpeA/RimI_acetyltransf"/>
</dbReference>
<keyword evidence="5" id="KW-1185">Reference proteome</keyword>
<reference evidence="4 5" key="1">
    <citation type="submission" date="2021-03" db="EMBL/GenBank/DDBJ databases">
        <title>Enterococcal diversity collection.</title>
        <authorList>
            <person name="Gilmore M.S."/>
            <person name="Schwartzman J."/>
            <person name="Van Tyne D."/>
            <person name="Martin M."/>
            <person name="Earl A.M."/>
            <person name="Manson A.L."/>
            <person name="Straub T."/>
            <person name="Salamzade R."/>
            <person name="Saavedra J."/>
            <person name="Lebreton F."/>
            <person name="Prichula J."/>
            <person name="Schaufler K."/>
            <person name="Gaca A."/>
            <person name="Sgardioli B."/>
            <person name="Wagenaar J."/>
            <person name="Strong T."/>
        </authorList>
    </citation>
    <scope>NUCLEOTIDE SEQUENCE [LARGE SCALE GENOMIC DNA]</scope>
    <source>
        <strain evidence="4 5">DIV0080</strain>
    </source>
</reference>
<feature type="domain" description="N-acetyltransferase" evidence="3">
    <location>
        <begin position="1"/>
        <end position="189"/>
    </location>
</feature>
<evidence type="ECO:0000313" key="4">
    <source>
        <dbReference type="EMBL" id="MBO0476405.1"/>
    </source>
</evidence>
<dbReference type="PANTHER" id="PTHR43420:SF52">
    <property type="entry name" value="N-ACETYLTRANSFERASE YODP"/>
    <property type="match status" value="1"/>
</dbReference>
<dbReference type="SUPFAM" id="SSF55729">
    <property type="entry name" value="Acyl-CoA N-acyltransferases (Nat)"/>
    <property type="match status" value="1"/>
</dbReference>
<dbReference type="PROSITE" id="PS51186">
    <property type="entry name" value="GNAT"/>
    <property type="match status" value="1"/>
</dbReference>
<dbReference type="InterPro" id="IPR000182">
    <property type="entry name" value="GNAT_dom"/>
</dbReference>
<accession>A0ABS3HSU5</accession>
<evidence type="ECO:0000313" key="5">
    <source>
        <dbReference type="Proteomes" id="UP000664857"/>
    </source>
</evidence>
<dbReference type="EMBL" id="JAFLVX010000015">
    <property type="protein sequence ID" value="MBO0476405.1"/>
    <property type="molecule type" value="Genomic_DNA"/>
</dbReference>
<dbReference type="Gene3D" id="3.40.630.30">
    <property type="match status" value="1"/>
</dbReference>
<dbReference type="Proteomes" id="UP000664857">
    <property type="component" value="Unassembled WGS sequence"/>
</dbReference>